<dbReference type="KEGG" id="bmeg:BG04_5377"/>
<dbReference type="Gene3D" id="1.25.40.10">
    <property type="entry name" value="Tetratricopeptide repeat domain"/>
    <property type="match status" value="1"/>
</dbReference>
<evidence type="ECO:0000313" key="2">
    <source>
        <dbReference type="Proteomes" id="UP000031829"/>
    </source>
</evidence>
<dbReference type="Proteomes" id="UP000031829">
    <property type="component" value="Chromosome"/>
</dbReference>
<dbReference type="SUPFAM" id="SSF48452">
    <property type="entry name" value="TPR-like"/>
    <property type="match status" value="1"/>
</dbReference>
<dbReference type="EMBL" id="CP009920">
    <property type="protein sequence ID" value="AJI21691.1"/>
    <property type="molecule type" value="Genomic_DNA"/>
</dbReference>
<accession>A0A0B6ADT9</accession>
<dbReference type="RefSeq" id="WP_034651039.1">
    <property type="nucleotide sequence ID" value="NZ_BCVB01000011.1"/>
</dbReference>
<proteinExistence type="predicted"/>
<evidence type="ECO:0008006" key="3">
    <source>
        <dbReference type="Google" id="ProtNLM"/>
    </source>
</evidence>
<name>A0A0B6ADT9_PRIM2</name>
<dbReference type="AlphaFoldDB" id="A0A0B6ADT9"/>
<dbReference type="GeneID" id="93643325"/>
<organism evidence="1 2">
    <name type="scientific">Priestia megaterium (strain ATCC 14581 / DSM 32 / CCUG 1817 / JCM 2506 / NBRC 15308 / NCIMB 9376 / NCTC 10342 / NRRL B-14308 / VKM B-512 / Ford 19)</name>
    <name type="common">Bacillus megaterium</name>
    <dbReference type="NCBI Taxonomy" id="1348623"/>
    <lineage>
        <taxon>Bacteria</taxon>
        <taxon>Bacillati</taxon>
        <taxon>Bacillota</taxon>
        <taxon>Bacilli</taxon>
        <taxon>Bacillales</taxon>
        <taxon>Bacillaceae</taxon>
        <taxon>Priestia</taxon>
    </lineage>
</organism>
<dbReference type="HOGENOM" id="CLU_131351_0_0_9"/>
<gene>
    <name evidence="1" type="ORF">BG04_5377</name>
</gene>
<evidence type="ECO:0000313" key="1">
    <source>
        <dbReference type="EMBL" id="AJI21691.1"/>
    </source>
</evidence>
<dbReference type="InterPro" id="IPR011990">
    <property type="entry name" value="TPR-like_helical_dom_sf"/>
</dbReference>
<sequence length="186" mass="22178">MNIRDLPFNMSYRFNEQLREVPVNPHQMKQGIIYLKKRALEEEDECAAAKTYGHIGVYERILGELTSSERHLLLAIYLYDRHADTIGEFLNTIRLGHTYHWQEQWDKANETFQLLIEQLKADEDLHIYEDFVYQHYGKCLLDQRVVSRAHHYFQRALEIRLKKGDKELIESTNSCIRLCLNKLKHS</sequence>
<reference evidence="1 2" key="1">
    <citation type="journal article" date="2015" name="Genome Announc.">
        <title>Complete genome sequences for 35 biothreat assay-relevant bacillus species.</title>
        <authorList>
            <person name="Johnson S.L."/>
            <person name="Daligault H.E."/>
            <person name="Davenport K.W."/>
            <person name="Jaissle J."/>
            <person name="Frey K.G."/>
            <person name="Ladner J.T."/>
            <person name="Broomall S.M."/>
            <person name="Bishop-Lilly K.A."/>
            <person name="Bruce D.C."/>
            <person name="Gibbons H.S."/>
            <person name="Coyne S.R."/>
            <person name="Lo C.C."/>
            <person name="Meincke L."/>
            <person name="Munk A.C."/>
            <person name="Koroleva G.I."/>
            <person name="Rosenzweig C.N."/>
            <person name="Palacios G.F."/>
            <person name="Redden C.L."/>
            <person name="Minogue T.D."/>
            <person name="Chain P.S."/>
        </authorList>
    </citation>
    <scope>NUCLEOTIDE SEQUENCE [LARGE SCALE GENOMIC DNA]</scope>
    <source>
        <strain evidence="2">ATCC 14581 / DSM 32 / JCM 2506 / NBRC 15308 / NCIMB 9376 / NCTC 10342 / NRRL B-14308 / VKM B-512</strain>
    </source>
</reference>
<protein>
    <recommendedName>
        <fullName evidence="3">Tetratricopeptide repeat protein</fullName>
    </recommendedName>
</protein>